<evidence type="ECO:0000313" key="4">
    <source>
        <dbReference type="Proteomes" id="UP000286732"/>
    </source>
</evidence>
<name>A0A432G9D6_9DELT</name>
<dbReference type="EMBL" id="QNZM01000183">
    <property type="protein sequence ID" value="RTZ80154.1"/>
    <property type="molecule type" value="Genomic_DNA"/>
</dbReference>
<keyword evidence="1" id="KW-1133">Transmembrane helix</keyword>
<dbReference type="Proteomes" id="UP000288322">
    <property type="component" value="Unassembled WGS sequence"/>
</dbReference>
<evidence type="ECO:0000313" key="5">
    <source>
        <dbReference type="Proteomes" id="UP000288322"/>
    </source>
</evidence>
<proteinExistence type="predicted"/>
<dbReference type="InterPro" id="IPR030925">
    <property type="entry name" value="T2SS_GspN_Lepto"/>
</dbReference>
<comment type="caution">
    <text evidence="2">The sequence shown here is derived from an EMBL/GenBank/DDBJ whole genome shotgun (WGS) entry which is preliminary data.</text>
</comment>
<dbReference type="Proteomes" id="UP000286732">
    <property type="component" value="Unassembled WGS sequence"/>
</dbReference>
<evidence type="ECO:0000313" key="2">
    <source>
        <dbReference type="EMBL" id="RTZ80154.1"/>
    </source>
</evidence>
<sequence length="298" mass="33510">MRIIKHISFLLVGMAVILVLAFWGFKQNFPGKSIADAVRFRLTSQTGIPFEIQDIELGWNKISTPEIVLRTPKWLAGIPDIRLLILENLEVPFFSIITSGKAKVHGQVHEGAFRISTELLTQKILDLSIDSVQIERAPLFSLVPYTFISGFLSLSAHIENFNALQQQKTKFPEGTIKGKLKNARIRISGGTVLLDLQLPELDLSEVQFEVQLGRSIHIKKIQLQGSLEGIIEGVIQLNESRPQMSLIDLNIQVTPSQVLKKEISNYSTMLSTLRCGDTFKINLKGTFNRLNFPTRMKC</sequence>
<evidence type="ECO:0000313" key="3">
    <source>
        <dbReference type="EMBL" id="RTZ90079.1"/>
    </source>
</evidence>
<evidence type="ECO:0000256" key="1">
    <source>
        <dbReference type="SAM" id="Phobius"/>
    </source>
</evidence>
<keyword evidence="1" id="KW-0812">Transmembrane</keyword>
<keyword evidence="1" id="KW-0472">Membrane</keyword>
<dbReference type="EMBL" id="QNZH01000150">
    <property type="protein sequence ID" value="RTZ90079.1"/>
    <property type="molecule type" value="Genomic_DNA"/>
</dbReference>
<dbReference type="NCBIfam" id="TIGR04411">
    <property type="entry name" value="T2SS_GspN_Lepto"/>
    <property type="match status" value="1"/>
</dbReference>
<dbReference type="AlphaFoldDB" id="A0A432G9D6"/>
<reference evidence="4 5" key="1">
    <citation type="submission" date="2018-06" db="EMBL/GenBank/DDBJ databases">
        <title>Combined omics and stable isotope probing to characterize newly discovered Mariana Back-Arc vent microbial communities.</title>
        <authorList>
            <person name="Trembath-Reichert E."/>
            <person name="Huber J.A."/>
        </authorList>
    </citation>
    <scope>NUCLEOTIDE SEQUENCE [LARGE SCALE GENOMIC DNA]</scope>
    <source>
        <strain evidence="3">MAG 151</strain>
        <strain evidence="2">MAG 63_2</strain>
    </source>
</reference>
<feature type="transmembrane region" description="Helical" evidence="1">
    <location>
        <begin position="7"/>
        <end position="25"/>
    </location>
</feature>
<organism evidence="2 4">
    <name type="scientific">SAR324 cluster bacterium</name>
    <dbReference type="NCBI Taxonomy" id="2024889"/>
    <lineage>
        <taxon>Bacteria</taxon>
        <taxon>Deltaproteobacteria</taxon>
        <taxon>SAR324 cluster</taxon>
    </lineage>
</organism>
<accession>A0A432G9D6</accession>
<protein>
    <submittedName>
        <fullName evidence="2">Type II secretion system protein GspN</fullName>
    </submittedName>
</protein>
<gene>
    <name evidence="2" type="primary">gspN</name>
    <name evidence="3" type="ORF">DSY93_05450</name>
    <name evidence="2" type="ORF">DSY98_04755</name>
</gene>